<dbReference type="GO" id="GO:0016323">
    <property type="term" value="C:basolateral plasma membrane"/>
    <property type="evidence" value="ECO:0007669"/>
    <property type="project" value="TreeGrafter"/>
</dbReference>
<evidence type="ECO:0000313" key="1">
    <source>
        <dbReference type="EMBL" id="KAK9877605.1"/>
    </source>
</evidence>
<dbReference type="Proteomes" id="UP001431783">
    <property type="component" value="Unassembled WGS sequence"/>
</dbReference>
<dbReference type="InterPro" id="IPR015816">
    <property type="entry name" value="Vitellinogen_b-sht_N"/>
</dbReference>
<dbReference type="GO" id="GO:0042157">
    <property type="term" value="P:lipoprotein metabolic process"/>
    <property type="evidence" value="ECO:0007669"/>
    <property type="project" value="TreeGrafter"/>
</dbReference>
<protein>
    <submittedName>
        <fullName evidence="1">Uncharacterized protein</fullName>
    </submittedName>
</protein>
<name>A0AAW1U9N4_9CUCU</name>
<dbReference type="InterPro" id="IPR039988">
    <property type="entry name" value="MTTP"/>
</dbReference>
<dbReference type="SUPFAM" id="SSF56968">
    <property type="entry name" value="Lipovitellin-phosvitin complex, beta-sheet shell regions"/>
    <property type="match status" value="1"/>
</dbReference>
<dbReference type="GO" id="GO:0005794">
    <property type="term" value="C:Golgi apparatus"/>
    <property type="evidence" value="ECO:0007669"/>
    <property type="project" value="TreeGrafter"/>
</dbReference>
<dbReference type="PANTHER" id="PTHR13024">
    <property type="entry name" value="MICROSOMAL TRIGLYCERIDE TRANSFER PROTEIN, LARGE SUBUNIT"/>
    <property type="match status" value="1"/>
</dbReference>
<dbReference type="AlphaFoldDB" id="A0AAW1U9N4"/>
<organism evidence="1 2">
    <name type="scientific">Henosepilachna vigintioctopunctata</name>
    <dbReference type="NCBI Taxonomy" id="420089"/>
    <lineage>
        <taxon>Eukaryota</taxon>
        <taxon>Metazoa</taxon>
        <taxon>Ecdysozoa</taxon>
        <taxon>Arthropoda</taxon>
        <taxon>Hexapoda</taxon>
        <taxon>Insecta</taxon>
        <taxon>Pterygota</taxon>
        <taxon>Neoptera</taxon>
        <taxon>Endopterygota</taxon>
        <taxon>Coleoptera</taxon>
        <taxon>Polyphaga</taxon>
        <taxon>Cucujiformia</taxon>
        <taxon>Coccinelloidea</taxon>
        <taxon>Coccinellidae</taxon>
        <taxon>Epilachninae</taxon>
        <taxon>Epilachnini</taxon>
        <taxon>Henosepilachna</taxon>
    </lineage>
</organism>
<gene>
    <name evidence="1" type="ORF">WA026_019275</name>
</gene>
<dbReference type="GO" id="GO:0005783">
    <property type="term" value="C:endoplasmic reticulum"/>
    <property type="evidence" value="ECO:0007669"/>
    <property type="project" value="TreeGrafter"/>
</dbReference>
<dbReference type="PANTHER" id="PTHR13024:SF0">
    <property type="entry name" value="MICROSOMAL TRIACYLGLYCEROL TRANSFER PROTEIN"/>
    <property type="match status" value="1"/>
</dbReference>
<comment type="caution">
    <text evidence="1">The sequence shown here is derived from an EMBL/GenBank/DDBJ whole genome shotgun (WGS) entry which is preliminary data.</text>
</comment>
<evidence type="ECO:0000313" key="2">
    <source>
        <dbReference type="Proteomes" id="UP001431783"/>
    </source>
</evidence>
<dbReference type="GO" id="GO:0005548">
    <property type="term" value="F:phospholipid transporter activity"/>
    <property type="evidence" value="ECO:0007669"/>
    <property type="project" value="InterPro"/>
</dbReference>
<proteinExistence type="predicted"/>
<dbReference type="Gene3D" id="2.30.230.10">
    <property type="entry name" value="Lipovitellin, beta-sheet shell regions, chain A"/>
    <property type="match status" value="1"/>
</dbReference>
<accession>A0AAW1U9N4</accession>
<reference evidence="1 2" key="1">
    <citation type="submission" date="2023-03" db="EMBL/GenBank/DDBJ databases">
        <title>Genome insight into feeding habits of ladybird beetles.</title>
        <authorList>
            <person name="Li H.-S."/>
            <person name="Huang Y.-H."/>
            <person name="Pang H."/>
        </authorList>
    </citation>
    <scope>NUCLEOTIDE SEQUENCE [LARGE SCALE GENOMIC DNA]</scope>
    <source>
        <strain evidence="1">SYSU_2023b</strain>
        <tissue evidence="1">Whole body</tissue>
    </source>
</reference>
<keyword evidence="2" id="KW-1185">Reference proteome</keyword>
<dbReference type="InterPro" id="IPR015819">
    <property type="entry name" value="Lipid_transp_b-sht_shell"/>
</dbReference>
<sequence length="222" mass="25107">MGSIEAMDRKDASVVFSVTLLLSFAAGQNGNVEIYKPGEELTYNYHSTVLLNEEDGNFKNVGFFTSAKFVVQVICAQRDQRILKLWVQFLDGTAEEIDSSGNCHVEYISTNHQKLTKTKRNCLSPDLPYLRNPQTALDAIVESSRVIEYEFNHNLQFFKAMKSNEKHVMSVSTNKDFGSQILSEQVLEFDRVTQDKFPVLTGTVDHILNNLIATEELSEEKA</sequence>
<dbReference type="EMBL" id="JARQZJ010000043">
    <property type="protein sequence ID" value="KAK9877605.1"/>
    <property type="molecule type" value="Genomic_DNA"/>
</dbReference>